<sequence length="120" mass="14503">MKHKKAIEIKDPQLRKIRNNLRLLWVSVVNSRVGDYLDEQGDLLALDKMNSFDLDQYKKINRENEKLKSILNRSICLCPVCQRSDRDMVFNPVTKVWFCVRCYELNREYYKHTKDKKFYP</sequence>
<evidence type="ECO:0008006" key="2">
    <source>
        <dbReference type="Google" id="ProtNLM"/>
    </source>
</evidence>
<evidence type="ECO:0000313" key="1">
    <source>
        <dbReference type="EMBL" id="KKN35152.1"/>
    </source>
</evidence>
<gene>
    <name evidence="1" type="ORF">LCGC14_0786460</name>
</gene>
<organism evidence="1">
    <name type="scientific">marine sediment metagenome</name>
    <dbReference type="NCBI Taxonomy" id="412755"/>
    <lineage>
        <taxon>unclassified sequences</taxon>
        <taxon>metagenomes</taxon>
        <taxon>ecological metagenomes</taxon>
    </lineage>
</organism>
<comment type="caution">
    <text evidence="1">The sequence shown here is derived from an EMBL/GenBank/DDBJ whole genome shotgun (WGS) entry which is preliminary data.</text>
</comment>
<reference evidence="1" key="1">
    <citation type="journal article" date="2015" name="Nature">
        <title>Complex archaea that bridge the gap between prokaryotes and eukaryotes.</title>
        <authorList>
            <person name="Spang A."/>
            <person name="Saw J.H."/>
            <person name="Jorgensen S.L."/>
            <person name="Zaremba-Niedzwiedzka K."/>
            <person name="Martijn J."/>
            <person name="Lind A.E."/>
            <person name="van Eijk R."/>
            <person name="Schleper C."/>
            <person name="Guy L."/>
            <person name="Ettema T.J."/>
        </authorList>
    </citation>
    <scope>NUCLEOTIDE SEQUENCE</scope>
</reference>
<dbReference type="AlphaFoldDB" id="A0A0F9QDN7"/>
<protein>
    <recommendedName>
        <fullName evidence="2">DksA C4-type domain-containing protein</fullName>
    </recommendedName>
</protein>
<dbReference type="EMBL" id="LAZR01002059">
    <property type="protein sequence ID" value="KKN35152.1"/>
    <property type="molecule type" value="Genomic_DNA"/>
</dbReference>
<accession>A0A0F9QDN7</accession>
<proteinExistence type="predicted"/>
<name>A0A0F9QDN7_9ZZZZ</name>